<reference evidence="2" key="1">
    <citation type="submission" date="2014-06" db="EMBL/GenBank/DDBJ databases">
        <authorList>
            <person name="Berkman P.J."/>
        </authorList>
    </citation>
    <scope>NUCLEOTIDE SEQUENCE [LARGE SCALE GENOMIC DNA]</scope>
</reference>
<sequence length="54" mass="6047">MANVFTRYPLLDAFMIHIGADRVYHVSHRCCSLGGFGSKDDLDFPNDDFVLVGL</sequence>
<keyword evidence="2" id="KW-1185">Reference proteome</keyword>
<accession>A0A0F7RVK9</accession>
<name>A0A0F7RVK9_9BASI</name>
<dbReference type="Proteomes" id="UP000242770">
    <property type="component" value="Unassembled WGS sequence"/>
</dbReference>
<dbReference type="EMBL" id="CCFA01003285">
    <property type="protein sequence ID" value="CDS00956.1"/>
    <property type="molecule type" value="Genomic_DNA"/>
</dbReference>
<gene>
    <name evidence="1" type="primary">SSCI54940.1</name>
</gene>
<organism evidence="1 2">
    <name type="scientific">Sporisorium scitamineum</name>
    <dbReference type="NCBI Taxonomy" id="49012"/>
    <lineage>
        <taxon>Eukaryota</taxon>
        <taxon>Fungi</taxon>
        <taxon>Dikarya</taxon>
        <taxon>Basidiomycota</taxon>
        <taxon>Ustilaginomycotina</taxon>
        <taxon>Ustilaginomycetes</taxon>
        <taxon>Ustilaginales</taxon>
        <taxon>Ustilaginaceae</taxon>
        <taxon>Sporisorium</taxon>
    </lineage>
</organism>
<evidence type="ECO:0000313" key="1">
    <source>
        <dbReference type="EMBL" id="CDS00956.1"/>
    </source>
</evidence>
<protein>
    <submittedName>
        <fullName evidence="1">Uncharacterized protein</fullName>
    </submittedName>
</protein>
<evidence type="ECO:0000313" key="2">
    <source>
        <dbReference type="Proteomes" id="UP000242770"/>
    </source>
</evidence>
<proteinExistence type="predicted"/>
<dbReference type="AlphaFoldDB" id="A0A0F7RVK9"/>